<dbReference type="InterPro" id="IPR003953">
    <property type="entry name" value="FAD-dep_OxRdtase_2_FAD-bd"/>
</dbReference>
<evidence type="ECO:0000256" key="6">
    <source>
        <dbReference type="ARBA" id="ARBA00022642"/>
    </source>
</evidence>
<comment type="cofactor">
    <cofactor evidence="1">
        <name>FAD</name>
        <dbReference type="ChEBI" id="CHEBI:57692"/>
    </cofactor>
</comment>
<dbReference type="InterPro" id="IPR037099">
    <property type="entry name" value="Fum_R/Succ_DH_flav-like_C_sf"/>
</dbReference>
<evidence type="ECO:0000256" key="4">
    <source>
        <dbReference type="ARBA" id="ARBA00012173"/>
    </source>
</evidence>
<comment type="pathway">
    <text evidence="2">Cofactor biosynthesis; NAD(+) biosynthesis; iminoaspartate from L-aspartate (oxidase route): step 1/1.</text>
</comment>
<dbReference type="EMBL" id="CP027850">
    <property type="protein sequence ID" value="AVQ03487.1"/>
    <property type="molecule type" value="Genomic_DNA"/>
</dbReference>
<proteinExistence type="inferred from homology"/>
<dbReference type="SUPFAM" id="SSF51905">
    <property type="entry name" value="FAD/NAD(P)-binding domain"/>
    <property type="match status" value="1"/>
</dbReference>
<keyword evidence="6" id="KW-0662">Pyridine nucleotide biosynthesis</keyword>
<evidence type="ECO:0000256" key="2">
    <source>
        <dbReference type="ARBA" id="ARBA00004950"/>
    </source>
</evidence>
<evidence type="ECO:0000256" key="8">
    <source>
        <dbReference type="ARBA" id="ARBA00023002"/>
    </source>
</evidence>
<evidence type="ECO:0000256" key="3">
    <source>
        <dbReference type="ARBA" id="ARBA00008562"/>
    </source>
</evidence>
<evidence type="ECO:0000256" key="1">
    <source>
        <dbReference type="ARBA" id="ARBA00001974"/>
    </source>
</evidence>
<dbReference type="Gene3D" id="3.90.700.10">
    <property type="entry name" value="Succinate dehydrogenase/fumarate reductase flavoprotein, catalytic domain"/>
    <property type="match status" value="1"/>
</dbReference>
<evidence type="ECO:0000256" key="7">
    <source>
        <dbReference type="ARBA" id="ARBA00022827"/>
    </source>
</evidence>
<dbReference type="PANTHER" id="PTHR42716">
    <property type="entry name" value="L-ASPARTATE OXIDASE"/>
    <property type="match status" value="1"/>
</dbReference>
<dbReference type="Proteomes" id="UP000240527">
    <property type="component" value="Chromosome"/>
</dbReference>
<reference evidence="12 13" key="1">
    <citation type="journal article" date="2015" name="Biotechnol. Bioeng.">
        <title>Genome sequence and phenotypic characterization of Caulobacter segnis.</title>
        <authorList>
            <person name="Patel S."/>
            <person name="Fletcher B."/>
            <person name="Scott D.C."/>
            <person name="Ely B."/>
        </authorList>
    </citation>
    <scope>NUCLEOTIDE SEQUENCE [LARGE SCALE GENOMIC DNA]</scope>
    <source>
        <strain evidence="12 13">TK0059</strain>
    </source>
</reference>
<dbReference type="RefSeq" id="WP_013080502.1">
    <property type="nucleotide sequence ID" value="NZ_CP027850.1"/>
</dbReference>
<dbReference type="InterPro" id="IPR005288">
    <property type="entry name" value="NadB"/>
</dbReference>
<dbReference type="NCBIfam" id="NF005701">
    <property type="entry name" value="PRK07512.1"/>
    <property type="match status" value="1"/>
</dbReference>
<feature type="domain" description="Fumarate reductase/succinate dehydrogenase flavoprotein-like C-terminal" evidence="11">
    <location>
        <begin position="456"/>
        <end position="482"/>
    </location>
</feature>
<protein>
    <recommendedName>
        <fullName evidence="4">L-aspartate oxidase</fullName>
        <ecNumber evidence="4">1.4.3.16</ecNumber>
    </recommendedName>
</protein>
<comment type="catalytic activity">
    <reaction evidence="9">
        <text>L-aspartate + O2 = iminosuccinate + H2O2</text>
        <dbReference type="Rhea" id="RHEA:25876"/>
        <dbReference type="ChEBI" id="CHEBI:15379"/>
        <dbReference type="ChEBI" id="CHEBI:16240"/>
        <dbReference type="ChEBI" id="CHEBI:29991"/>
        <dbReference type="ChEBI" id="CHEBI:77875"/>
        <dbReference type="EC" id="1.4.3.16"/>
    </reaction>
    <physiologicalReaction direction="left-to-right" evidence="9">
        <dbReference type="Rhea" id="RHEA:25877"/>
    </physiologicalReaction>
</comment>
<dbReference type="Gene3D" id="1.20.58.100">
    <property type="entry name" value="Fumarate reductase/succinate dehydrogenase flavoprotein-like, C-terminal domain"/>
    <property type="match status" value="1"/>
</dbReference>
<evidence type="ECO:0000256" key="9">
    <source>
        <dbReference type="ARBA" id="ARBA00048305"/>
    </source>
</evidence>
<dbReference type="InterPro" id="IPR036188">
    <property type="entry name" value="FAD/NAD-bd_sf"/>
</dbReference>
<keyword evidence="13" id="KW-1185">Reference proteome</keyword>
<keyword evidence="7" id="KW-0274">FAD</keyword>
<dbReference type="SUPFAM" id="SSF56425">
    <property type="entry name" value="Succinate dehydrogenase/fumarate reductase flavoprotein, catalytic domain"/>
    <property type="match status" value="1"/>
</dbReference>
<evidence type="ECO:0000313" key="12">
    <source>
        <dbReference type="EMBL" id="AVQ03487.1"/>
    </source>
</evidence>
<keyword evidence="5" id="KW-0285">Flavoprotein</keyword>
<accession>A0ABM6TJU6</accession>
<dbReference type="InterPro" id="IPR027477">
    <property type="entry name" value="Succ_DH/fumarate_Rdtase_cat_sf"/>
</dbReference>
<dbReference type="SUPFAM" id="SSF46977">
    <property type="entry name" value="Succinate dehydrogenase/fumarate reductase flavoprotein C-terminal domain"/>
    <property type="match status" value="1"/>
</dbReference>
<evidence type="ECO:0000313" key="13">
    <source>
        <dbReference type="Proteomes" id="UP000240527"/>
    </source>
</evidence>
<organism evidence="12 13">
    <name type="scientific">Caulobacter segnis</name>
    <dbReference type="NCBI Taxonomy" id="88688"/>
    <lineage>
        <taxon>Bacteria</taxon>
        <taxon>Pseudomonadati</taxon>
        <taxon>Pseudomonadota</taxon>
        <taxon>Alphaproteobacteria</taxon>
        <taxon>Caulobacterales</taxon>
        <taxon>Caulobacteraceae</taxon>
        <taxon>Caulobacter</taxon>
    </lineage>
</organism>
<evidence type="ECO:0000259" key="11">
    <source>
        <dbReference type="Pfam" id="PF02910"/>
    </source>
</evidence>
<dbReference type="Pfam" id="PF02910">
    <property type="entry name" value="Succ_DH_flav_C"/>
    <property type="match status" value="1"/>
</dbReference>
<comment type="similarity">
    <text evidence="3">Belongs to the FAD-dependent oxidoreductase 2 family. NadB subfamily.</text>
</comment>
<dbReference type="EC" id="1.4.3.16" evidence="4"/>
<dbReference type="Pfam" id="PF00890">
    <property type="entry name" value="FAD_binding_2"/>
    <property type="match status" value="1"/>
</dbReference>
<feature type="domain" description="FAD-dependent oxidoreductase 2 FAD-binding" evidence="10">
    <location>
        <begin position="11"/>
        <end position="376"/>
    </location>
</feature>
<gene>
    <name evidence="12" type="ORF">B7G68_17540</name>
</gene>
<evidence type="ECO:0000256" key="5">
    <source>
        <dbReference type="ARBA" id="ARBA00022630"/>
    </source>
</evidence>
<dbReference type="PRINTS" id="PR00368">
    <property type="entry name" value="FADPNR"/>
</dbReference>
<sequence length="504" mass="51580">MTKRVNFDGPVILGAGLAGLTAALAAKTALVLSPTPLATGCSSAWAQGGMAAALSGEDTPELHAVDTLAAGAGLCDPDAVALLTREGPQAVRDLAALGAPFDRKADDGFVLSLEAAHSKARVARVGGDGAGAAIMAAVIATVRATPSIEIRENARARRLLQDATGRVVGVLAEIDGALVEIRSPAVILATGGVGGLYAVTTTPAEVRGEGLGLAALAGATIADPEFVQFHPTAIDIGRDPAPLATEALRGEGSILRDKDGRAFMADYHPAKELAPRDVVARAIHAERIAGRGAFLDATEAVGDHFPHEFPAVFEACQSAGIDPRREMIPVVPAVHYHMGGVATDLDGRASLPGLYAAGECASTGVQGANRLASNSLLEAAVFGARAGRVAAAEGKHGGEPLSLEPLPDLPDAALQILRKAMSRDAGVIRDAAGLARLLEQVEALEPAYGPCPTVVAARLIVEAALARQESRGGHYRADFPATAEPVRTFVTLENADAAVRYAAE</sequence>
<keyword evidence="8" id="KW-0560">Oxidoreductase</keyword>
<dbReference type="Gene3D" id="3.50.50.60">
    <property type="entry name" value="FAD/NAD(P)-binding domain"/>
    <property type="match status" value="1"/>
</dbReference>
<dbReference type="InterPro" id="IPR015939">
    <property type="entry name" value="Fum_Rdtase/Succ_DH_flav-like_C"/>
</dbReference>
<name>A0ABM6TJU6_9CAUL</name>
<evidence type="ECO:0000259" key="10">
    <source>
        <dbReference type="Pfam" id="PF00890"/>
    </source>
</evidence>
<dbReference type="PANTHER" id="PTHR42716:SF2">
    <property type="entry name" value="L-ASPARTATE OXIDASE, CHLOROPLASTIC"/>
    <property type="match status" value="1"/>
</dbReference>